<dbReference type="PANTHER" id="PTHR43639">
    <property type="entry name" value="OXIDOREDUCTASE, SHORT-CHAIN DEHYDROGENASE/REDUCTASE FAMILY (AFU_ORTHOLOGUE AFUA_5G02870)"/>
    <property type="match status" value="1"/>
</dbReference>
<dbReference type="InterPro" id="IPR002347">
    <property type="entry name" value="SDR_fam"/>
</dbReference>
<dbReference type="Proteomes" id="UP000249185">
    <property type="component" value="Unassembled WGS sequence"/>
</dbReference>
<proteinExistence type="inferred from homology"/>
<dbReference type="SMART" id="SM00822">
    <property type="entry name" value="PKS_KR"/>
    <property type="match status" value="1"/>
</dbReference>
<comment type="caution">
    <text evidence="4">The sequence shown here is derived from an EMBL/GenBank/DDBJ whole genome shotgun (WGS) entry which is preliminary data.</text>
</comment>
<dbReference type="SUPFAM" id="SSF51735">
    <property type="entry name" value="NAD(P)-binding Rossmann-fold domains"/>
    <property type="match status" value="1"/>
</dbReference>
<dbReference type="Pfam" id="PF13561">
    <property type="entry name" value="adh_short_C2"/>
    <property type="match status" value="1"/>
</dbReference>
<evidence type="ECO:0000256" key="1">
    <source>
        <dbReference type="ARBA" id="ARBA00006484"/>
    </source>
</evidence>
<dbReference type="EMBL" id="QFPW01000002">
    <property type="protein sequence ID" value="PZQ51448.1"/>
    <property type="molecule type" value="Genomic_DNA"/>
</dbReference>
<name>A0A2W5NG64_RHOSU</name>
<gene>
    <name evidence="4" type="ORF">DI556_04610</name>
</gene>
<dbReference type="InterPro" id="IPR036291">
    <property type="entry name" value="NAD(P)-bd_dom_sf"/>
</dbReference>
<evidence type="ECO:0000256" key="2">
    <source>
        <dbReference type="ARBA" id="ARBA00023002"/>
    </source>
</evidence>
<comment type="similarity">
    <text evidence="1">Belongs to the short-chain dehydrogenases/reductases (SDR) family.</text>
</comment>
<dbReference type="AlphaFoldDB" id="A0A2W5NG64"/>
<accession>A0A2W5NG64</accession>
<keyword evidence="2" id="KW-0560">Oxidoreductase</keyword>
<organism evidence="4 5">
    <name type="scientific">Rhodovulum sulfidophilum</name>
    <name type="common">Rhodobacter sulfidophilus</name>
    <dbReference type="NCBI Taxonomy" id="35806"/>
    <lineage>
        <taxon>Bacteria</taxon>
        <taxon>Pseudomonadati</taxon>
        <taxon>Pseudomonadota</taxon>
        <taxon>Alphaproteobacteria</taxon>
        <taxon>Rhodobacterales</taxon>
        <taxon>Paracoccaceae</taxon>
        <taxon>Rhodovulum</taxon>
    </lineage>
</organism>
<protein>
    <submittedName>
        <fullName evidence="4">NAD(P)-dependent oxidoreductase</fullName>
    </submittedName>
</protein>
<dbReference type="PANTHER" id="PTHR43639:SF1">
    <property type="entry name" value="SHORT-CHAIN DEHYDROGENASE_REDUCTASE FAMILY PROTEIN"/>
    <property type="match status" value="1"/>
</dbReference>
<sequence>MTGQPFDGQVALVSGGARGIGRAIAARLAAGGAKVVLTGLADMDGAQAAAEELSRGGAFVRAVRMDLGDRASVEAAVAAAVALGGRLDIAVNNAGGSRPGRLLDLGAEDWDALFTLHTRGFFFFATAAARAMGTAPAPGEGGAIIGIAGASALRCYPGAGAYGAAKAAVVAAARQMAVEWAPRGLRVNCVCPGPIRPADSGWEAREPALAEEVTGIPIARAGTPEEVAEAVAYLAGARYVTGQQIVVDGGSTTTWYIKG</sequence>
<feature type="domain" description="Ketoreductase" evidence="3">
    <location>
        <begin position="9"/>
        <end position="198"/>
    </location>
</feature>
<dbReference type="InterPro" id="IPR057326">
    <property type="entry name" value="KR_dom"/>
</dbReference>
<dbReference type="Gene3D" id="3.40.50.720">
    <property type="entry name" value="NAD(P)-binding Rossmann-like Domain"/>
    <property type="match status" value="1"/>
</dbReference>
<dbReference type="PRINTS" id="PR00080">
    <property type="entry name" value="SDRFAMILY"/>
</dbReference>
<dbReference type="FunFam" id="3.40.50.720:FF:000084">
    <property type="entry name" value="Short-chain dehydrogenase reductase"/>
    <property type="match status" value="1"/>
</dbReference>
<evidence type="ECO:0000313" key="5">
    <source>
        <dbReference type="Proteomes" id="UP000249185"/>
    </source>
</evidence>
<reference evidence="4 5" key="1">
    <citation type="submission" date="2017-08" db="EMBL/GenBank/DDBJ databases">
        <title>Infants hospitalized years apart are colonized by the same room-sourced microbial strains.</title>
        <authorList>
            <person name="Brooks B."/>
            <person name="Olm M.R."/>
            <person name="Firek B.A."/>
            <person name="Baker R."/>
            <person name="Thomas B.C."/>
            <person name="Morowitz M.J."/>
            <person name="Banfield J.F."/>
        </authorList>
    </citation>
    <scope>NUCLEOTIDE SEQUENCE [LARGE SCALE GENOMIC DNA]</scope>
    <source>
        <strain evidence="4">S2_005_002_R2_34</strain>
    </source>
</reference>
<dbReference type="PRINTS" id="PR00081">
    <property type="entry name" value="GDHRDH"/>
</dbReference>
<evidence type="ECO:0000259" key="3">
    <source>
        <dbReference type="SMART" id="SM00822"/>
    </source>
</evidence>
<dbReference type="CDD" id="cd05233">
    <property type="entry name" value="SDR_c"/>
    <property type="match status" value="1"/>
</dbReference>
<evidence type="ECO:0000313" key="4">
    <source>
        <dbReference type="EMBL" id="PZQ51448.1"/>
    </source>
</evidence>
<dbReference type="GO" id="GO:0016491">
    <property type="term" value="F:oxidoreductase activity"/>
    <property type="evidence" value="ECO:0007669"/>
    <property type="project" value="UniProtKB-KW"/>
</dbReference>